<keyword evidence="10" id="KW-0067">ATP-binding</keyword>
<name>A0A1H9CYL2_9BACI</name>
<dbReference type="OrthoDB" id="9813151at2"/>
<dbReference type="InterPro" id="IPR049814">
    <property type="entry name" value="Resp_reg_WalK"/>
</dbReference>
<feature type="domain" description="HAMP" evidence="18">
    <location>
        <begin position="209"/>
        <end position="261"/>
    </location>
</feature>
<dbReference type="RefSeq" id="WP_091772878.1">
    <property type="nucleotide sequence ID" value="NZ_CAESCL010000024.1"/>
</dbReference>
<dbReference type="Gene3D" id="3.30.450.20">
    <property type="entry name" value="PAS domain"/>
    <property type="match status" value="2"/>
</dbReference>
<evidence type="ECO:0000259" key="15">
    <source>
        <dbReference type="PROSITE" id="PS50109"/>
    </source>
</evidence>
<dbReference type="InterPro" id="IPR003594">
    <property type="entry name" value="HATPase_dom"/>
</dbReference>
<keyword evidence="7 14" id="KW-0812">Transmembrane</keyword>
<evidence type="ECO:0000259" key="18">
    <source>
        <dbReference type="PROSITE" id="PS50885"/>
    </source>
</evidence>
<keyword evidence="13 14" id="KW-0472">Membrane</keyword>
<feature type="domain" description="PAS" evidence="16">
    <location>
        <begin position="266"/>
        <end position="321"/>
    </location>
</feature>
<evidence type="ECO:0000256" key="13">
    <source>
        <dbReference type="ARBA" id="ARBA00023136"/>
    </source>
</evidence>
<comment type="subcellular location">
    <subcellularLocation>
        <location evidence="2">Cell membrane</location>
        <topology evidence="2">Multi-pass membrane protein</topology>
    </subcellularLocation>
</comment>
<feature type="transmembrane region" description="Helical" evidence="14">
    <location>
        <begin position="16"/>
        <end position="35"/>
    </location>
</feature>
<evidence type="ECO:0000256" key="8">
    <source>
        <dbReference type="ARBA" id="ARBA00022741"/>
    </source>
</evidence>
<evidence type="ECO:0000259" key="16">
    <source>
        <dbReference type="PROSITE" id="PS50112"/>
    </source>
</evidence>
<dbReference type="NCBIfam" id="TIGR00229">
    <property type="entry name" value="sensory_box"/>
    <property type="match status" value="1"/>
</dbReference>
<dbReference type="PRINTS" id="PR00344">
    <property type="entry name" value="BCTRLSENSOR"/>
</dbReference>
<dbReference type="PANTHER" id="PTHR45453">
    <property type="entry name" value="PHOSPHATE REGULON SENSOR PROTEIN PHOR"/>
    <property type="match status" value="1"/>
</dbReference>
<dbReference type="InterPro" id="IPR029151">
    <property type="entry name" value="Sensor-like_sf"/>
</dbReference>
<dbReference type="GO" id="GO:0005886">
    <property type="term" value="C:plasma membrane"/>
    <property type="evidence" value="ECO:0007669"/>
    <property type="project" value="UniProtKB-SubCell"/>
</dbReference>
<dbReference type="PANTHER" id="PTHR45453:SF1">
    <property type="entry name" value="PHOSPHATE REGULON SENSOR PROTEIN PHOR"/>
    <property type="match status" value="1"/>
</dbReference>
<dbReference type="CDD" id="cd00130">
    <property type="entry name" value="PAS"/>
    <property type="match status" value="1"/>
</dbReference>
<evidence type="ECO:0000256" key="1">
    <source>
        <dbReference type="ARBA" id="ARBA00000085"/>
    </source>
</evidence>
<evidence type="ECO:0000256" key="4">
    <source>
        <dbReference type="ARBA" id="ARBA00022475"/>
    </source>
</evidence>
<dbReference type="CDD" id="cd00082">
    <property type="entry name" value="HisKA"/>
    <property type="match status" value="1"/>
</dbReference>
<dbReference type="InterPro" id="IPR000014">
    <property type="entry name" value="PAS"/>
</dbReference>
<dbReference type="AlphaFoldDB" id="A0A1H9CYL2"/>
<dbReference type="Pfam" id="PF02518">
    <property type="entry name" value="HATPase_c"/>
    <property type="match status" value="1"/>
</dbReference>
<dbReference type="PROSITE" id="PS50109">
    <property type="entry name" value="HIS_KIN"/>
    <property type="match status" value="1"/>
</dbReference>
<dbReference type="Gene3D" id="1.10.287.130">
    <property type="match status" value="1"/>
</dbReference>
<dbReference type="InterPro" id="IPR036890">
    <property type="entry name" value="HATPase_C_sf"/>
</dbReference>
<dbReference type="Pfam" id="PF23846">
    <property type="entry name" value="Cache_WalK"/>
    <property type="match status" value="1"/>
</dbReference>
<feature type="domain" description="Histidine kinase" evidence="15">
    <location>
        <begin position="388"/>
        <end position="606"/>
    </location>
</feature>
<dbReference type="InterPro" id="IPR013767">
    <property type="entry name" value="PAS_fold"/>
</dbReference>
<dbReference type="GO" id="GO:0005524">
    <property type="term" value="F:ATP binding"/>
    <property type="evidence" value="ECO:0007669"/>
    <property type="project" value="UniProtKB-KW"/>
</dbReference>
<dbReference type="STRING" id="571933.SAMN05216362_10623"/>
<dbReference type="GO" id="GO:0004721">
    <property type="term" value="F:phosphoprotein phosphatase activity"/>
    <property type="evidence" value="ECO:0007669"/>
    <property type="project" value="TreeGrafter"/>
</dbReference>
<dbReference type="InterPro" id="IPR050351">
    <property type="entry name" value="BphY/WalK/GraS-like"/>
</dbReference>
<dbReference type="CDD" id="cd00075">
    <property type="entry name" value="HATPase"/>
    <property type="match status" value="1"/>
</dbReference>
<dbReference type="InterPro" id="IPR035965">
    <property type="entry name" value="PAS-like_dom_sf"/>
</dbReference>
<sequence>MRAFWGFFKSIQLKMITVYILLILITIQVIGTYFAQQLEAELKENFTESINDRVELLTYNLSQAFMMDSERPEEAPSLESDVQTIINDFTSDEINVIEVIDTNNHVLGTTNPLERGNVGKKTTETRIQQALSGNTEEKIMYNRENGHRTLVVSSPIFKSENSDEIVGAIRLEASLESVYGQMNEIIRIFANGTVLSITVSALLGILVARTITKPITEMRKQAKVMGQGDYSQKVNVYGTDEIGQLAETFNELNDKIKIAQASTEGERRKLSLVLTNMTDGVIATDQNGQVILMNPPAERLLKMNQRTAEGASLVELIDIDDDVSDINDLKDMRSTILDLSEGDQLLLVRANFSEVQDENNEMSGIITVLSDVTEQEKIERERRDFVANVSHELRTPLTTMRSYLEALTEGNTWKDENIAPKFLSVTQNETERMIRLVNDLLQLSKMDNKDYQLHKERVNYTDFIHHVVDRFELNLKEDITITRDIPNRNYYVWIDKDKIIQVLDNIISNAIKYSPEGGEIIVQVVEEKHQLLTKISDEGVGIPEKNLDKIFDRFYRVDKARSRQLGGTGLGLAIAKELIEAHDGEVWANSKEHEGTTITFRLPLMQKKRGHRK</sequence>
<dbReference type="FunFam" id="3.30.565.10:FF:000006">
    <property type="entry name" value="Sensor histidine kinase WalK"/>
    <property type="match status" value="1"/>
</dbReference>
<evidence type="ECO:0000256" key="12">
    <source>
        <dbReference type="ARBA" id="ARBA00023012"/>
    </source>
</evidence>
<evidence type="ECO:0000256" key="11">
    <source>
        <dbReference type="ARBA" id="ARBA00022989"/>
    </source>
</evidence>
<dbReference type="SUPFAM" id="SSF103190">
    <property type="entry name" value="Sensory domain-like"/>
    <property type="match status" value="1"/>
</dbReference>
<dbReference type="GO" id="GO:0000155">
    <property type="term" value="F:phosphorelay sensor kinase activity"/>
    <property type="evidence" value="ECO:0007669"/>
    <property type="project" value="InterPro"/>
</dbReference>
<dbReference type="SMART" id="SM00388">
    <property type="entry name" value="HisKA"/>
    <property type="match status" value="1"/>
</dbReference>
<keyword evidence="5" id="KW-0597">Phosphoprotein</keyword>
<dbReference type="EMBL" id="FOES01000006">
    <property type="protein sequence ID" value="SEQ06274.1"/>
    <property type="molecule type" value="Genomic_DNA"/>
</dbReference>
<evidence type="ECO:0000313" key="20">
    <source>
        <dbReference type="Proteomes" id="UP000199427"/>
    </source>
</evidence>
<dbReference type="NCBIfam" id="NF033092">
    <property type="entry name" value="HK_WalK"/>
    <property type="match status" value="1"/>
</dbReference>
<dbReference type="SUPFAM" id="SSF55874">
    <property type="entry name" value="ATPase domain of HSP90 chaperone/DNA topoisomerase II/histidine kinase"/>
    <property type="match status" value="1"/>
</dbReference>
<evidence type="ECO:0000256" key="2">
    <source>
        <dbReference type="ARBA" id="ARBA00004651"/>
    </source>
</evidence>
<evidence type="ECO:0000256" key="9">
    <source>
        <dbReference type="ARBA" id="ARBA00022777"/>
    </source>
</evidence>
<dbReference type="InterPro" id="IPR000700">
    <property type="entry name" value="PAS-assoc_C"/>
</dbReference>
<dbReference type="InterPro" id="IPR003661">
    <property type="entry name" value="HisK_dim/P_dom"/>
</dbReference>
<keyword evidence="4" id="KW-1003">Cell membrane</keyword>
<dbReference type="SMART" id="SM00091">
    <property type="entry name" value="PAS"/>
    <property type="match status" value="1"/>
</dbReference>
<evidence type="ECO:0000256" key="14">
    <source>
        <dbReference type="SAM" id="Phobius"/>
    </source>
</evidence>
<dbReference type="FunFam" id="1.10.287.130:FF:000001">
    <property type="entry name" value="Two-component sensor histidine kinase"/>
    <property type="match status" value="1"/>
</dbReference>
<dbReference type="SUPFAM" id="SSF158472">
    <property type="entry name" value="HAMP domain-like"/>
    <property type="match status" value="1"/>
</dbReference>
<dbReference type="Proteomes" id="UP000199427">
    <property type="component" value="Unassembled WGS sequence"/>
</dbReference>
<organism evidence="19 20">
    <name type="scientific">Piscibacillus halophilus</name>
    <dbReference type="NCBI Taxonomy" id="571933"/>
    <lineage>
        <taxon>Bacteria</taxon>
        <taxon>Bacillati</taxon>
        <taxon>Bacillota</taxon>
        <taxon>Bacilli</taxon>
        <taxon>Bacillales</taxon>
        <taxon>Bacillaceae</taxon>
        <taxon>Piscibacillus</taxon>
    </lineage>
</organism>
<feature type="transmembrane region" description="Helical" evidence="14">
    <location>
        <begin position="188"/>
        <end position="208"/>
    </location>
</feature>
<evidence type="ECO:0000256" key="7">
    <source>
        <dbReference type="ARBA" id="ARBA00022692"/>
    </source>
</evidence>
<dbReference type="PROSITE" id="PS50113">
    <property type="entry name" value="PAC"/>
    <property type="match status" value="1"/>
</dbReference>
<dbReference type="Pfam" id="PF00512">
    <property type="entry name" value="HisKA"/>
    <property type="match status" value="1"/>
</dbReference>
<keyword evidence="20" id="KW-1185">Reference proteome</keyword>
<evidence type="ECO:0000313" key="19">
    <source>
        <dbReference type="EMBL" id="SEQ06274.1"/>
    </source>
</evidence>
<keyword evidence="11 14" id="KW-1133">Transmembrane helix</keyword>
<evidence type="ECO:0000259" key="17">
    <source>
        <dbReference type="PROSITE" id="PS50113"/>
    </source>
</evidence>
<dbReference type="InterPro" id="IPR004358">
    <property type="entry name" value="Sig_transdc_His_kin-like_C"/>
</dbReference>
<proteinExistence type="predicted"/>
<evidence type="ECO:0000256" key="3">
    <source>
        <dbReference type="ARBA" id="ARBA00012438"/>
    </source>
</evidence>
<accession>A0A1H9CYL2</accession>
<dbReference type="Gene3D" id="3.30.565.10">
    <property type="entry name" value="Histidine kinase-like ATPase, C-terminal domain"/>
    <property type="match status" value="1"/>
</dbReference>
<keyword evidence="8" id="KW-0547">Nucleotide-binding</keyword>
<dbReference type="SMART" id="SM00304">
    <property type="entry name" value="HAMP"/>
    <property type="match status" value="1"/>
</dbReference>
<dbReference type="InterPro" id="IPR057640">
    <property type="entry name" value="Cache_WalK"/>
</dbReference>
<dbReference type="EC" id="2.7.13.3" evidence="3"/>
<evidence type="ECO:0000256" key="6">
    <source>
        <dbReference type="ARBA" id="ARBA00022679"/>
    </source>
</evidence>
<dbReference type="PROSITE" id="PS50112">
    <property type="entry name" value="PAS"/>
    <property type="match status" value="1"/>
</dbReference>
<dbReference type="Pfam" id="PF00672">
    <property type="entry name" value="HAMP"/>
    <property type="match status" value="1"/>
</dbReference>
<dbReference type="SUPFAM" id="SSF55785">
    <property type="entry name" value="PYP-like sensor domain (PAS domain)"/>
    <property type="match status" value="1"/>
</dbReference>
<dbReference type="SMART" id="SM00387">
    <property type="entry name" value="HATPase_c"/>
    <property type="match status" value="1"/>
</dbReference>
<gene>
    <name evidence="19" type="ORF">SAMN05216362_10623</name>
</gene>
<dbReference type="CDD" id="cd06225">
    <property type="entry name" value="HAMP"/>
    <property type="match status" value="1"/>
</dbReference>
<evidence type="ECO:0000256" key="5">
    <source>
        <dbReference type="ARBA" id="ARBA00022553"/>
    </source>
</evidence>
<dbReference type="SUPFAM" id="SSF47384">
    <property type="entry name" value="Homodimeric domain of signal transducing histidine kinase"/>
    <property type="match status" value="1"/>
</dbReference>
<keyword evidence="6" id="KW-0808">Transferase</keyword>
<evidence type="ECO:0000256" key="10">
    <source>
        <dbReference type="ARBA" id="ARBA00022840"/>
    </source>
</evidence>
<protein>
    <recommendedName>
        <fullName evidence="3">histidine kinase</fullName>
        <ecNumber evidence="3">2.7.13.3</ecNumber>
    </recommendedName>
</protein>
<comment type="catalytic activity">
    <reaction evidence="1">
        <text>ATP + protein L-histidine = ADP + protein N-phospho-L-histidine.</text>
        <dbReference type="EC" id="2.7.13.3"/>
    </reaction>
</comment>
<dbReference type="InterPro" id="IPR005467">
    <property type="entry name" value="His_kinase_dom"/>
</dbReference>
<dbReference type="PROSITE" id="PS50885">
    <property type="entry name" value="HAMP"/>
    <property type="match status" value="1"/>
</dbReference>
<feature type="domain" description="PAC" evidence="17">
    <location>
        <begin position="330"/>
        <end position="384"/>
    </location>
</feature>
<dbReference type="GO" id="GO:0016036">
    <property type="term" value="P:cellular response to phosphate starvation"/>
    <property type="evidence" value="ECO:0007669"/>
    <property type="project" value="TreeGrafter"/>
</dbReference>
<dbReference type="InterPro" id="IPR036097">
    <property type="entry name" value="HisK_dim/P_sf"/>
</dbReference>
<dbReference type="Pfam" id="PF00989">
    <property type="entry name" value="PAS"/>
    <property type="match status" value="1"/>
</dbReference>
<dbReference type="InterPro" id="IPR003660">
    <property type="entry name" value="HAMP_dom"/>
</dbReference>
<keyword evidence="12" id="KW-0902">Two-component regulatory system</keyword>
<dbReference type="GO" id="GO:0006355">
    <property type="term" value="P:regulation of DNA-templated transcription"/>
    <property type="evidence" value="ECO:0007669"/>
    <property type="project" value="InterPro"/>
</dbReference>
<keyword evidence="9 19" id="KW-0418">Kinase</keyword>
<reference evidence="19 20" key="1">
    <citation type="submission" date="2016-10" db="EMBL/GenBank/DDBJ databases">
        <authorList>
            <person name="de Groot N.N."/>
        </authorList>
    </citation>
    <scope>NUCLEOTIDE SEQUENCE [LARGE SCALE GENOMIC DNA]</scope>
    <source>
        <strain evidence="19 20">DSM 21633</strain>
    </source>
</reference>
<dbReference type="Gene3D" id="1.10.8.500">
    <property type="entry name" value="HAMP domain in histidine kinase"/>
    <property type="match status" value="1"/>
</dbReference>